<comment type="function">
    <text evidence="10">One of several proteins that assist in the late maturation steps of the functional core of the 30S ribosomal subunit. Helps release RbfA from mature subunits. May play a role in the assembly of ribosomal proteins into the subunit. Circularly permuted GTPase that catalyzes slow GTP hydrolysis, GTPase activity is stimulated by the 30S ribosomal subunit.</text>
</comment>
<dbReference type="Gene3D" id="3.40.50.300">
    <property type="entry name" value="P-loop containing nucleotide triphosphate hydrolases"/>
    <property type="match status" value="1"/>
</dbReference>
<feature type="binding site" evidence="10">
    <location>
        <position position="269"/>
    </location>
    <ligand>
        <name>Zn(2+)</name>
        <dbReference type="ChEBI" id="CHEBI:29105"/>
    </ligand>
</feature>
<proteinExistence type="inferred from homology"/>
<dbReference type="Gene3D" id="1.10.40.50">
    <property type="entry name" value="Probable gtpase engc, domain 3"/>
    <property type="match status" value="1"/>
</dbReference>
<dbReference type="CDD" id="cd04466">
    <property type="entry name" value="S1_YloQ_GTPase"/>
    <property type="match status" value="1"/>
</dbReference>
<evidence type="ECO:0000256" key="6">
    <source>
        <dbReference type="ARBA" id="ARBA00022801"/>
    </source>
</evidence>
<dbReference type="Gene3D" id="2.40.50.140">
    <property type="entry name" value="Nucleic acid-binding proteins"/>
    <property type="match status" value="1"/>
</dbReference>
<dbReference type="Pfam" id="PF03193">
    <property type="entry name" value="RsgA_GTPase"/>
    <property type="match status" value="1"/>
</dbReference>
<evidence type="ECO:0000256" key="10">
    <source>
        <dbReference type="HAMAP-Rule" id="MF_01820"/>
    </source>
</evidence>
<dbReference type="PROSITE" id="PS51721">
    <property type="entry name" value="G_CP"/>
    <property type="match status" value="1"/>
</dbReference>
<dbReference type="Proteomes" id="UP000587991">
    <property type="component" value="Unassembled WGS sequence"/>
</dbReference>
<feature type="binding site" evidence="10">
    <location>
        <position position="256"/>
    </location>
    <ligand>
        <name>Zn(2+)</name>
        <dbReference type="ChEBI" id="CHEBI:29105"/>
    </ligand>
</feature>
<dbReference type="InterPro" id="IPR031944">
    <property type="entry name" value="RsgA_N"/>
</dbReference>
<feature type="domain" description="EngC GTPase" evidence="11">
    <location>
        <begin position="86"/>
        <end position="230"/>
    </location>
</feature>
<feature type="binding site" evidence="10">
    <location>
        <begin position="174"/>
        <end position="182"/>
    </location>
    <ligand>
        <name>GTP</name>
        <dbReference type="ChEBI" id="CHEBI:37565"/>
    </ligand>
</feature>
<keyword evidence="14" id="KW-1185">Reference proteome</keyword>
<keyword evidence="8 10" id="KW-0694">RNA-binding</keyword>
<keyword evidence="7 10" id="KW-0862">Zinc</keyword>
<dbReference type="InterPro" id="IPR010914">
    <property type="entry name" value="RsgA_GTPase_dom"/>
</dbReference>
<accession>A0A847S0J1</accession>
<dbReference type="EC" id="3.6.1.-" evidence="10"/>
<keyword evidence="6 10" id="KW-0378">Hydrolase</keyword>
<dbReference type="GO" id="GO:0019843">
    <property type="term" value="F:rRNA binding"/>
    <property type="evidence" value="ECO:0007669"/>
    <property type="project" value="UniProtKB-KW"/>
</dbReference>
<evidence type="ECO:0000313" key="13">
    <source>
        <dbReference type="EMBL" id="NLR75391.1"/>
    </source>
</evidence>
<keyword evidence="2 10" id="KW-0690">Ribosome biogenesis</keyword>
<keyword evidence="9 10" id="KW-0342">GTP-binding</keyword>
<keyword evidence="4 10" id="KW-0699">rRNA-binding</keyword>
<feature type="binding site" evidence="10">
    <location>
        <position position="261"/>
    </location>
    <ligand>
        <name>Zn(2+)</name>
        <dbReference type="ChEBI" id="CHEBI:29105"/>
    </ligand>
</feature>
<evidence type="ECO:0000256" key="7">
    <source>
        <dbReference type="ARBA" id="ARBA00022833"/>
    </source>
</evidence>
<evidence type="ECO:0000256" key="2">
    <source>
        <dbReference type="ARBA" id="ARBA00022517"/>
    </source>
</evidence>
<dbReference type="SUPFAM" id="SSF50249">
    <property type="entry name" value="Nucleic acid-binding proteins"/>
    <property type="match status" value="1"/>
</dbReference>
<comment type="cofactor">
    <cofactor evidence="10">
        <name>Zn(2+)</name>
        <dbReference type="ChEBI" id="CHEBI:29105"/>
    </cofactor>
    <text evidence="10">Binds 1 zinc ion per subunit.</text>
</comment>
<dbReference type="GO" id="GO:0046872">
    <property type="term" value="F:metal ion binding"/>
    <property type="evidence" value="ECO:0007669"/>
    <property type="project" value="UniProtKB-KW"/>
</dbReference>
<dbReference type="PANTHER" id="PTHR32120">
    <property type="entry name" value="SMALL RIBOSOMAL SUBUNIT BIOGENESIS GTPASE RSGA"/>
    <property type="match status" value="1"/>
</dbReference>
<evidence type="ECO:0000256" key="5">
    <source>
        <dbReference type="ARBA" id="ARBA00022741"/>
    </source>
</evidence>
<dbReference type="PANTHER" id="PTHR32120:SF11">
    <property type="entry name" value="SMALL RIBOSOMAL SUBUNIT BIOGENESIS GTPASE RSGA 1, MITOCHONDRIAL-RELATED"/>
    <property type="match status" value="1"/>
</dbReference>
<reference evidence="13 14" key="1">
    <citation type="submission" date="2020-04" db="EMBL/GenBank/DDBJ databases">
        <title>Draft genome of Leeia sp. IMCC25680.</title>
        <authorList>
            <person name="Song J."/>
            <person name="Cho J.-C."/>
        </authorList>
    </citation>
    <scope>NUCLEOTIDE SEQUENCE [LARGE SCALE GENOMIC DNA]</scope>
    <source>
        <strain evidence="13 14">IMCC25680</strain>
    </source>
</reference>
<dbReference type="InterPro" id="IPR004881">
    <property type="entry name" value="Ribosome_biogen_GTPase_RsgA"/>
</dbReference>
<comment type="caution">
    <text evidence="13">The sequence shown here is derived from an EMBL/GenBank/DDBJ whole genome shotgun (WGS) entry which is preliminary data.</text>
</comment>
<gene>
    <name evidence="10 13" type="primary">rsgA</name>
    <name evidence="13" type="ORF">HF682_09490</name>
</gene>
<dbReference type="CDD" id="cd01854">
    <property type="entry name" value="YjeQ_EngC"/>
    <property type="match status" value="1"/>
</dbReference>
<dbReference type="GO" id="GO:0005525">
    <property type="term" value="F:GTP binding"/>
    <property type="evidence" value="ECO:0007669"/>
    <property type="project" value="UniProtKB-UniRule"/>
</dbReference>
<dbReference type="PROSITE" id="PS50936">
    <property type="entry name" value="ENGC_GTPASE"/>
    <property type="match status" value="1"/>
</dbReference>
<keyword evidence="5 10" id="KW-0547">Nucleotide-binding</keyword>
<dbReference type="RefSeq" id="WP_168877063.1">
    <property type="nucleotide sequence ID" value="NZ_JABAIM010000002.1"/>
</dbReference>
<dbReference type="GO" id="GO:0003924">
    <property type="term" value="F:GTPase activity"/>
    <property type="evidence" value="ECO:0007669"/>
    <property type="project" value="UniProtKB-UniRule"/>
</dbReference>
<dbReference type="InterPro" id="IPR012340">
    <property type="entry name" value="NA-bd_OB-fold"/>
</dbReference>
<evidence type="ECO:0000313" key="14">
    <source>
        <dbReference type="Proteomes" id="UP000587991"/>
    </source>
</evidence>
<evidence type="ECO:0000259" key="11">
    <source>
        <dbReference type="PROSITE" id="PS50936"/>
    </source>
</evidence>
<dbReference type="AlphaFoldDB" id="A0A847S0J1"/>
<keyword evidence="1 10" id="KW-0963">Cytoplasm</keyword>
<evidence type="ECO:0000256" key="4">
    <source>
        <dbReference type="ARBA" id="ARBA00022730"/>
    </source>
</evidence>
<comment type="similarity">
    <text evidence="10">Belongs to the TRAFAC class YlqF/YawG GTPase family. RsgA subfamily.</text>
</comment>
<feature type="binding site" evidence="10">
    <location>
        <position position="263"/>
    </location>
    <ligand>
        <name>Zn(2+)</name>
        <dbReference type="ChEBI" id="CHEBI:29105"/>
    </ligand>
</feature>
<keyword evidence="3 10" id="KW-0479">Metal-binding</keyword>
<dbReference type="SUPFAM" id="SSF52540">
    <property type="entry name" value="P-loop containing nucleoside triphosphate hydrolases"/>
    <property type="match status" value="1"/>
</dbReference>
<organism evidence="13 14">
    <name type="scientific">Leeia aquatica</name>
    <dbReference type="NCBI Taxonomy" id="2725557"/>
    <lineage>
        <taxon>Bacteria</taxon>
        <taxon>Pseudomonadati</taxon>
        <taxon>Pseudomonadota</taxon>
        <taxon>Betaproteobacteria</taxon>
        <taxon>Neisseriales</taxon>
        <taxon>Leeiaceae</taxon>
        <taxon>Leeia</taxon>
    </lineage>
</organism>
<dbReference type="EMBL" id="JABAIM010000002">
    <property type="protein sequence ID" value="NLR75391.1"/>
    <property type="molecule type" value="Genomic_DNA"/>
</dbReference>
<evidence type="ECO:0000259" key="12">
    <source>
        <dbReference type="PROSITE" id="PS51721"/>
    </source>
</evidence>
<feature type="binding site" evidence="10">
    <location>
        <begin position="125"/>
        <end position="128"/>
    </location>
    <ligand>
        <name>GTP</name>
        <dbReference type="ChEBI" id="CHEBI:37565"/>
    </ligand>
</feature>
<name>A0A847S0J1_9NEIS</name>
<dbReference type="NCBIfam" id="TIGR00157">
    <property type="entry name" value="ribosome small subunit-dependent GTPase A"/>
    <property type="match status" value="1"/>
</dbReference>
<dbReference type="InterPro" id="IPR027417">
    <property type="entry name" value="P-loop_NTPase"/>
</dbReference>
<dbReference type="HAMAP" id="MF_01820">
    <property type="entry name" value="GTPase_RsgA"/>
    <property type="match status" value="1"/>
</dbReference>
<comment type="subcellular location">
    <subcellularLocation>
        <location evidence="10">Cytoplasm</location>
    </subcellularLocation>
</comment>
<evidence type="ECO:0000256" key="1">
    <source>
        <dbReference type="ARBA" id="ARBA00022490"/>
    </source>
</evidence>
<comment type="subunit">
    <text evidence="10">Monomer. Associates with 30S ribosomal subunit, binds 16S rRNA.</text>
</comment>
<sequence>MAKQSSASQAGTQTGLVIQSFGRRYSVETEGGILSCVTRGKKTDVVCGDQVQVRISSPGEGVIEDIDPRHSLLYRQDEWRIKSIAANVSQIIVVTAAVPACHEAMLNRCLVASEAAGIPCILLLNKADLPESAALQQRLGRYEQLGYRLVVLSAKQDAQPLRALLQGQTSVLVGQSGMGKSTLVNALLPEASARTGDISTALNSGKHTTTYATLYHLDAQSRLIDSPGMQVFGLHQIEARQLAECFPEFRPHLGQCRFNNCWHRVEPGCAIAAAAENGEIDAARLAFYRELLAERESSR</sequence>
<evidence type="ECO:0000256" key="3">
    <source>
        <dbReference type="ARBA" id="ARBA00022723"/>
    </source>
</evidence>
<feature type="domain" description="CP-type G" evidence="12">
    <location>
        <begin position="75"/>
        <end position="232"/>
    </location>
</feature>
<evidence type="ECO:0000256" key="9">
    <source>
        <dbReference type="ARBA" id="ARBA00023134"/>
    </source>
</evidence>
<dbReference type="GO" id="GO:0042274">
    <property type="term" value="P:ribosomal small subunit biogenesis"/>
    <property type="evidence" value="ECO:0007669"/>
    <property type="project" value="UniProtKB-UniRule"/>
</dbReference>
<evidence type="ECO:0000256" key="8">
    <source>
        <dbReference type="ARBA" id="ARBA00022884"/>
    </source>
</evidence>
<dbReference type="InterPro" id="IPR030378">
    <property type="entry name" value="G_CP_dom"/>
</dbReference>
<dbReference type="GO" id="GO:0005737">
    <property type="term" value="C:cytoplasm"/>
    <property type="evidence" value="ECO:0007669"/>
    <property type="project" value="UniProtKB-SubCell"/>
</dbReference>
<protein>
    <recommendedName>
        <fullName evidence="10">Small ribosomal subunit biogenesis GTPase RsgA</fullName>
        <ecNumber evidence="10">3.6.1.-</ecNumber>
    </recommendedName>
</protein>